<sequence length="69" mass="7918">MPKNIKPKNHMKISVDDMRIMNNALITLTEQFPISPSSICEGYWKLNSKSQYNAALKAFRVCADYLNPQ</sequence>
<evidence type="ECO:0000313" key="1">
    <source>
        <dbReference type="EMBL" id="KKK61822.1"/>
    </source>
</evidence>
<protein>
    <submittedName>
        <fullName evidence="1">Uncharacterized protein</fullName>
    </submittedName>
</protein>
<dbReference type="AlphaFoldDB" id="A0A0F8WY80"/>
<organism evidence="1">
    <name type="scientific">marine sediment metagenome</name>
    <dbReference type="NCBI Taxonomy" id="412755"/>
    <lineage>
        <taxon>unclassified sequences</taxon>
        <taxon>metagenomes</taxon>
        <taxon>ecological metagenomes</taxon>
    </lineage>
</organism>
<accession>A0A0F8WY80</accession>
<gene>
    <name evidence="1" type="ORF">LCGC14_3010500</name>
</gene>
<proteinExistence type="predicted"/>
<name>A0A0F8WY80_9ZZZZ</name>
<comment type="caution">
    <text evidence="1">The sequence shown here is derived from an EMBL/GenBank/DDBJ whole genome shotgun (WGS) entry which is preliminary data.</text>
</comment>
<dbReference type="EMBL" id="LAZR01062297">
    <property type="protein sequence ID" value="KKK61822.1"/>
    <property type="molecule type" value="Genomic_DNA"/>
</dbReference>
<reference evidence="1" key="1">
    <citation type="journal article" date="2015" name="Nature">
        <title>Complex archaea that bridge the gap between prokaryotes and eukaryotes.</title>
        <authorList>
            <person name="Spang A."/>
            <person name="Saw J.H."/>
            <person name="Jorgensen S.L."/>
            <person name="Zaremba-Niedzwiedzka K."/>
            <person name="Martijn J."/>
            <person name="Lind A.E."/>
            <person name="van Eijk R."/>
            <person name="Schleper C."/>
            <person name="Guy L."/>
            <person name="Ettema T.J."/>
        </authorList>
    </citation>
    <scope>NUCLEOTIDE SEQUENCE</scope>
</reference>